<feature type="region of interest" description="Disordered" evidence="1">
    <location>
        <begin position="218"/>
        <end position="261"/>
    </location>
</feature>
<dbReference type="AlphaFoldDB" id="A0A4T0WVE2"/>
<dbReference type="CDD" id="cd22573">
    <property type="entry name" value="RMP1_RBD"/>
    <property type="match status" value="1"/>
</dbReference>
<organism evidence="3 4">
    <name type="scientific">Pichia inconspicua</name>
    <dbReference type="NCBI Taxonomy" id="52247"/>
    <lineage>
        <taxon>Eukaryota</taxon>
        <taxon>Fungi</taxon>
        <taxon>Dikarya</taxon>
        <taxon>Ascomycota</taxon>
        <taxon>Saccharomycotina</taxon>
        <taxon>Pichiomycetes</taxon>
        <taxon>Pichiales</taxon>
        <taxon>Pichiaceae</taxon>
        <taxon>Pichia</taxon>
    </lineage>
</organism>
<dbReference type="GO" id="GO:0000294">
    <property type="term" value="P:nuclear-transcribed mRNA catabolic process, RNase MRP-dependent"/>
    <property type="evidence" value="ECO:0007669"/>
    <property type="project" value="TreeGrafter"/>
</dbReference>
<protein>
    <recommendedName>
        <fullName evidence="2">RNase MRP protein 1 RNA binding domain-containing protein</fullName>
    </recommendedName>
</protein>
<evidence type="ECO:0000259" key="2">
    <source>
        <dbReference type="Pfam" id="PF20945"/>
    </source>
</evidence>
<name>A0A4T0WVE2_9ASCO</name>
<dbReference type="PANTHER" id="PTHR37792:SF1">
    <property type="entry name" value="RIBONUCLEASE MRP PROTEIN SUBUNIT RMP1"/>
    <property type="match status" value="1"/>
</dbReference>
<keyword evidence="4" id="KW-1185">Reference proteome</keyword>
<dbReference type="GO" id="GO:0000172">
    <property type="term" value="C:ribonuclease MRP complex"/>
    <property type="evidence" value="ECO:0007669"/>
    <property type="project" value="InterPro"/>
</dbReference>
<feature type="compositionally biased region" description="Basic residues" evidence="1">
    <location>
        <begin position="238"/>
        <end position="253"/>
    </location>
</feature>
<evidence type="ECO:0000313" key="3">
    <source>
        <dbReference type="EMBL" id="TID14807.1"/>
    </source>
</evidence>
<feature type="domain" description="RNase MRP protein 1 RNA binding" evidence="2">
    <location>
        <begin position="33"/>
        <end position="177"/>
    </location>
</feature>
<dbReference type="GO" id="GO:0000466">
    <property type="term" value="P:maturation of 5.8S rRNA from tricistronic rRNA transcript (SSU-rRNA, 5.8S rRNA, LSU-rRNA)"/>
    <property type="evidence" value="ECO:0007669"/>
    <property type="project" value="TreeGrafter"/>
</dbReference>
<dbReference type="Proteomes" id="UP000307173">
    <property type="component" value="Unassembled WGS sequence"/>
</dbReference>
<dbReference type="EMBL" id="SELW01000657">
    <property type="protein sequence ID" value="TID14807.1"/>
    <property type="molecule type" value="Genomic_DNA"/>
</dbReference>
<dbReference type="Pfam" id="PF20945">
    <property type="entry name" value="RMP1"/>
    <property type="match status" value="1"/>
</dbReference>
<dbReference type="OrthoDB" id="5414547at2759"/>
<evidence type="ECO:0000313" key="4">
    <source>
        <dbReference type="Proteomes" id="UP000307173"/>
    </source>
</evidence>
<proteinExistence type="predicted"/>
<dbReference type="STRING" id="52247.A0A4T0WVE2"/>
<evidence type="ECO:0000256" key="1">
    <source>
        <dbReference type="SAM" id="MobiDB-lite"/>
    </source>
</evidence>
<dbReference type="PANTHER" id="PTHR37792">
    <property type="entry name" value="RIBONUCLEASE MRP PROTEIN SUBUNIT RMP1"/>
    <property type="match status" value="1"/>
</dbReference>
<accession>A0A4T0WVE2</accession>
<sequence length="261" mass="30485">MSLLDKFTRVVPIHYDLPYTDKLHEELLNEFRILHLVYHRNKNQHRVARWWSSLDLLHRHLRKILLIMEDIHEILSKRRLSSILWNENKKSYYKAKEFPSQKKVKRNKKNSKRNLFLHDKFTDDQGINLINKKLSLMGKEIHYITKQCIPSAYWQFMGVIELGQFSNLGFVLIGLTAKINSLLQKFDIQATPSTNVTINPAPVSIPDDGVLVDILPEASTDKPTDKPTISTINDLFNKPKKDKKKKSHKKKSKSIMDDIFG</sequence>
<comment type="caution">
    <text evidence="3">The sequence shown here is derived from an EMBL/GenBank/DDBJ whole genome shotgun (WGS) entry which is preliminary data.</text>
</comment>
<reference evidence="3 4" key="1">
    <citation type="journal article" date="2019" name="Front. Genet.">
        <title>Whole-Genome Sequencing of the Opportunistic Yeast Pathogen Candida inconspicua Uncovers Its Hybrid Origin.</title>
        <authorList>
            <person name="Mixao V."/>
            <person name="Hansen A.P."/>
            <person name="Saus E."/>
            <person name="Boekhout T."/>
            <person name="Lass-Florl C."/>
            <person name="Gabaldon T."/>
        </authorList>
    </citation>
    <scope>NUCLEOTIDE SEQUENCE [LARGE SCALE GENOMIC DNA]</scope>
    <source>
        <strain evidence="3 4">CBS 180</strain>
    </source>
</reference>
<dbReference type="InterPro" id="IPR047204">
    <property type="entry name" value="RMP1_RBD"/>
</dbReference>
<dbReference type="GO" id="GO:0042134">
    <property type="term" value="F:rRNA primary transcript binding"/>
    <property type="evidence" value="ECO:0007669"/>
    <property type="project" value="InterPro"/>
</dbReference>
<dbReference type="InterPro" id="IPR047205">
    <property type="entry name" value="RMP1"/>
</dbReference>
<gene>
    <name evidence="3" type="ORF">CANINC_004478</name>
</gene>